<keyword evidence="3" id="KW-1185">Reference proteome</keyword>
<gene>
    <name evidence="2" type="ORF">C1J01_07385</name>
</gene>
<dbReference type="EMBL" id="POUD01000019">
    <property type="protein sequence ID" value="PZG21106.1"/>
    <property type="molecule type" value="Genomic_DNA"/>
</dbReference>
<dbReference type="Proteomes" id="UP000249304">
    <property type="component" value="Unassembled WGS sequence"/>
</dbReference>
<feature type="region of interest" description="Disordered" evidence="1">
    <location>
        <begin position="134"/>
        <end position="156"/>
    </location>
</feature>
<sequence>MRMAVGDLARAAAGEGWSELVVRRGQVGAYALTTVTCDGREIVVEGMEEPFRRMREVSCTSGHGTWFTCELWFAPGGRGYTGRVDASGPPFAEVPPVAALAELTVFPRQEAPGWLLDALPTAPPLTLPMGGDTHGQWLRGSHNDQPPPPPPSISGDLSYVPATAMTARGFQHKEKRHRHLAVLVRDTDAPKEAHFAVASAGEDCWIIRDRMRATGEGVRSLAVDGTVLRLELTAEAADALETETCFEVLLDLPAEEIERLRTVLPGILRSAGDAPELIGF</sequence>
<protein>
    <submittedName>
        <fullName evidence="2">Uncharacterized protein</fullName>
    </submittedName>
</protein>
<comment type="caution">
    <text evidence="2">The sequence shown here is derived from an EMBL/GenBank/DDBJ whole genome shotgun (WGS) entry which is preliminary data.</text>
</comment>
<evidence type="ECO:0000256" key="1">
    <source>
        <dbReference type="SAM" id="MobiDB-lite"/>
    </source>
</evidence>
<reference evidence="2 3" key="1">
    <citation type="submission" date="2018-01" db="EMBL/GenBank/DDBJ databases">
        <title>Draft genome sequence of Nonomuraea sp. KC333.</title>
        <authorList>
            <person name="Sahin N."/>
            <person name="Saygin H."/>
            <person name="Ay H."/>
        </authorList>
    </citation>
    <scope>NUCLEOTIDE SEQUENCE [LARGE SCALE GENOMIC DNA]</scope>
    <source>
        <strain evidence="2 3">KC333</strain>
    </source>
</reference>
<organism evidence="2 3">
    <name type="scientific">Nonomuraea aridisoli</name>
    <dbReference type="NCBI Taxonomy" id="2070368"/>
    <lineage>
        <taxon>Bacteria</taxon>
        <taxon>Bacillati</taxon>
        <taxon>Actinomycetota</taxon>
        <taxon>Actinomycetes</taxon>
        <taxon>Streptosporangiales</taxon>
        <taxon>Streptosporangiaceae</taxon>
        <taxon>Nonomuraea</taxon>
    </lineage>
</organism>
<accession>A0A2W2EA33</accession>
<proteinExistence type="predicted"/>
<evidence type="ECO:0000313" key="2">
    <source>
        <dbReference type="EMBL" id="PZG21106.1"/>
    </source>
</evidence>
<dbReference type="AlphaFoldDB" id="A0A2W2EA33"/>
<evidence type="ECO:0000313" key="3">
    <source>
        <dbReference type="Proteomes" id="UP000249304"/>
    </source>
</evidence>
<name>A0A2W2EA33_9ACTN</name>